<evidence type="ECO:0000313" key="3">
    <source>
        <dbReference type="EMBL" id="KAF8672478.1"/>
    </source>
</evidence>
<comment type="caution">
    <text evidence="3">The sequence shown here is derived from an EMBL/GenBank/DDBJ whole genome shotgun (WGS) entry which is preliminary data.</text>
</comment>
<feature type="compositionally biased region" description="Basic residues" evidence="2">
    <location>
        <begin position="432"/>
        <end position="460"/>
    </location>
</feature>
<dbReference type="PANTHER" id="PTHR22849:SF166">
    <property type="entry name" value="U-BOX DOMAIN-CONTAINING PROTEIN"/>
    <property type="match status" value="1"/>
</dbReference>
<comment type="pathway">
    <text evidence="1">Protein modification; protein ubiquitination.</text>
</comment>
<evidence type="ECO:0000313" key="4">
    <source>
        <dbReference type="Proteomes" id="UP000636709"/>
    </source>
</evidence>
<reference evidence="3" key="1">
    <citation type="submission" date="2020-07" db="EMBL/GenBank/DDBJ databases">
        <title>Genome sequence and genetic diversity analysis of an under-domesticated orphan crop, white fonio (Digitaria exilis).</title>
        <authorList>
            <person name="Bennetzen J.L."/>
            <person name="Chen S."/>
            <person name="Ma X."/>
            <person name="Wang X."/>
            <person name="Yssel A.E.J."/>
            <person name="Chaluvadi S.R."/>
            <person name="Johnson M."/>
            <person name="Gangashetty P."/>
            <person name="Hamidou F."/>
            <person name="Sanogo M.D."/>
            <person name="Zwaenepoel A."/>
            <person name="Wallace J."/>
            <person name="Van De Peer Y."/>
            <person name="Van Deynze A."/>
        </authorList>
    </citation>
    <scope>NUCLEOTIDE SEQUENCE</scope>
    <source>
        <tissue evidence="3">Leaves</tissue>
    </source>
</reference>
<comment type="catalytic activity">
    <reaction evidence="1">
        <text>S-ubiquitinyl-[E2 ubiquitin-conjugating enzyme]-L-cysteine + [acceptor protein]-L-lysine = [E2 ubiquitin-conjugating enzyme]-L-cysteine + N(6)-ubiquitinyl-[acceptor protein]-L-lysine.</text>
        <dbReference type="EC" id="2.3.2.27"/>
    </reaction>
</comment>
<evidence type="ECO:0000256" key="1">
    <source>
        <dbReference type="RuleBase" id="RU369093"/>
    </source>
</evidence>
<evidence type="ECO:0000256" key="2">
    <source>
        <dbReference type="SAM" id="MobiDB-lite"/>
    </source>
</evidence>
<dbReference type="EMBL" id="JACEFO010002221">
    <property type="protein sequence ID" value="KAF8672478.1"/>
    <property type="molecule type" value="Genomic_DNA"/>
</dbReference>
<accession>A0A835AT67</accession>
<dbReference type="EC" id="2.3.2.27" evidence="1"/>
<dbReference type="PANTHER" id="PTHR22849">
    <property type="entry name" value="WDSAM1 PROTEIN"/>
    <property type="match status" value="1"/>
</dbReference>
<gene>
    <name evidence="3" type="ORF">HU200_049692</name>
</gene>
<feature type="region of interest" description="Disordered" evidence="2">
    <location>
        <begin position="403"/>
        <end position="496"/>
    </location>
</feature>
<dbReference type="AlphaFoldDB" id="A0A835AT67"/>
<dbReference type="GO" id="GO:0061630">
    <property type="term" value="F:ubiquitin protein ligase activity"/>
    <property type="evidence" value="ECO:0007669"/>
    <property type="project" value="UniProtKB-UniRule"/>
</dbReference>
<organism evidence="3 4">
    <name type="scientific">Digitaria exilis</name>
    <dbReference type="NCBI Taxonomy" id="1010633"/>
    <lineage>
        <taxon>Eukaryota</taxon>
        <taxon>Viridiplantae</taxon>
        <taxon>Streptophyta</taxon>
        <taxon>Embryophyta</taxon>
        <taxon>Tracheophyta</taxon>
        <taxon>Spermatophyta</taxon>
        <taxon>Magnoliopsida</taxon>
        <taxon>Liliopsida</taxon>
        <taxon>Poales</taxon>
        <taxon>Poaceae</taxon>
        <taxon>PACMAD clade</taxon>
        <taxon>Panicoideae</taxon>
        <taxon>Panicodae</taxon>
        <taxon>Paniceae</taxon>
        <taxon>Anthephorinae</taxon>
        <taxon>Digitaria</taxon>
    </lineage>
</organism>
<dbReference type="GO" id="GO:0016567">
    <property type="term" value="P:protein ubiquitination"/>
    <property type="evidence" value="ECO:0007669"/>
    <property type="project" value="UniProtKB-UniRule"/>
</dbReference>
<dbReference type="Proteomes" id="UP000636709">
    <property type="component" value="Unassembled WGS sequence"/>
</dbReference>
<dbReference type="InterPro" id="IPR045185">
    <property type="entry name" value="PUB22/23/24-like"/>
</dbReference>
<comment type="function">
    <text evidence="1">Functions as an E3 ubiquitin ligase.</text>
</comment>
<keyword evidence="1" id="KW-0833">Ubl conjugation pathway</keyword>
<sequence length="496" mass="55316">MDPGTCLSSLLLPWSSQVPPPAQLLFWRLSLTFMVACPAAKKKASPFRPCFPRRSRLDFQLLGFAQTDSHGGAASTVSCAAVPHLHLKYGKTTCPATMQRLSSFDLRPNHTLKSVVIGLLARRRLLAIVEHADVLPSVLAGIEATPFKENLSIEVLGRFMTDFSAFRTCEDVLAALPISDDASVELVLKPECMTPRSLLLLKRLCNSPSRSTRWRSRPVARTMLHVSGLATRLAVSVLWLVAPAERVLDDMVMSGGVAKLLRVARRVLKKAVPVHLHRPQGLPEIPQLIQEMDVSSQRQALCWSSMKLLRLEQRAEHHGNRDFCTRAPHRPLPHWARGGAPALRCHLTVRRAAPAAHQPPHARHLAFHISTGVKHRHRHSIANCQAYRSNPFQLKKKERLGSMQTAKVKAKDMASSANEKVKKLGSKTGGAGRRRPRTARRWPRSRPAPRKTRPPPRSARRLSTVRSPRHRRARPRRAHGNHGAAGTTYRASDKYV</sequence>
<protein>
    <recommendedName>
        <fullName evidence="1">U-box domain-containing protein</fullName>
        <ecNumber evidence="1">2.3.2.27</ecNumber>
    </recommendedName>
    <alternativeName>
        <fullName evidence="1">RING-type E3 ubiquitin transferase PUB</fullName>
    </alternativeName>
</protein>
<name>A0A835AT67_9POAL</name>
<proteinExistence type="predicted"/>
<dbReference type="SUPFAM" id="SSF57850">
    <property type="entry name" value="RING/U-box"/>
    <property type="match status" value="1"/>
</dbReference>
<feature type="compositionally biased region" description="Basic residues" evidence="2">
    <location>
        <begin position="467"/>
        <end position="480"/>
    </location>
</feature>
<keyword evidence="1" id="KW-0808">Transferase</keyword>
<keyword evidence="4" id="KW-1185">Reference proteome</keyword>